<dbReference type="Pfam" id="PF00137">
    <property type="entry name" value="ATP-synt_C"/>
    <property type="match status" value="2"/>
</dbReference>
<evidence type="ECO:0000313" key="10">
    <source>
        <dbReference type="EMBL" id="HIU63287.1"/>
    </source>
</evidence>
<evidence type="ECO:0000256" key="5">
    <source>
        <dbReference type="ARBA" id="ARBA00022989"/>
    </source>
</evidence>
<comment type="similarity">
    <text evidence="2">Belongs to the V-ATPase proteolipid subunit family.</text>
</comment>
<feature type="transmembrane region" description="Helical" evidence="8">
    <location>
        <begin position="58"/>
        <end position="78"/>
    </location>
</feature>
<feature type="transmembrane region" description="Helical" evidence="8">
    <location>
        <begin position="90"/>
        <end position="109"/>
    </location>
</feature>
<sequence length="161" mass="16135">MDGAYIAIIGAAVSAILAGCGSAIGVGIAGQAAAGVTSEDPGKFGKLVLLQLLPGTQGIYGLIIAFLTLLWTGFLNGAPVEMTTLQGWSIVAACAPMGIVGLVSGIYQGKCAVSAIAMVGKRPETSGKGLALTVMVETYALLALLISFLALMFITNSITAA</sequence>
<dbReference type="Gene3D" id="1.20.120.610">
    <property type="entry name" value="lithium bound rotor ring of v- atpase"/>
    <property type="match status" value="1"/>
</dbReference>
<evidence type="ECO:0000256" key="3">
    <source>
        <dbReference type="ARBA" id="ARBA00022448"/>
    </source>
</evidence>
<dbReference type="FunFam" id="1.20.120.610:FF:000005">
    <property type="entry name" value="V-type sodium ATPase subunit K"/>
    <property type="match status" value="1"/>
</dbReference>
<evidence type="ECO:0000256" key="8">
    <source>
        <dbReference type="SAM" id="Phobius"/>
    </source>
</evidence>
<dbReference type="EMBL" id="DVNJ01000031">
    <property type="protein sequence ID" value="HIU63287.1"/>
    <property type="molecule type" value="Genomic_DNA"/>
</dbReference>
<dbReference type="CDD" id="cd18180">
    <property type="entry name" value="ATP-synt_Vo_Ao_c_NTPK_rpt2"/>
    <property type="match status" value="1"/>
</dbReference>
<evidence type="ECO:0000259" key="9">
    <source>
        <dbReference type="Pfam" id="PF00137"/>
    </source>
</evidence>
<accession>A0A9D1MN26</accession>
<evidence type="ECO:0000256" key="6">
    <source>
        <dbReference type="ARBA" id="ARBA00023065"/>
    </source>
</evidence>
<dbReference type="Proteomes" id="UP000824145">
    <property type="component" value="Unassembled WGS sequence"/>
</dbReference>
<evidence type="ECO:0000313" key="11">
    <source>
        <dbReference type="Proteomes" id="UP000824145"/>
    </source>
</evidence>
<feature type="transmembrane region" description="Helical" evidence="8">
    <location>
        <begin position="129"/>
        <end position="154"/>
    </location>
</feature>
<evidence type="ECO:0000256" key="4">
    <source>
        <dbReference type="ARBA" id="ARBA00022692"/>
    </source>
</evidence>
<dbReference type="SUPFAM" id="SSF81333">
    <property type="entry name" value="F1F0 ATP synthase subunit C"/>
    <property type="match status" value="2"/>
</dbReference>
<proteinExistence type="inferred from homology"/>
<keyword evidence="5 8" id="KW-1133">Transmembrane helix</keyword>
<keyword evidence="7 8" id="KW-0472">Membrane</keyword>
<dbReference type="GO" id="GO:0033177">
    <property type="term" value="C:proton-transporting two-sector ATPase complex, proton-transporting domain"/>
    <property type="evidence" value="ECO:0007669"/>
    <property type="project" value="InterPro"/>
</dbReference>
<evidence type="ECO:0000256" key="1">
    <source>
        <dbReference type="ARBA" id="ARBA00004141"/>
    </source>
</evidence>
<name>A0A9D1MN26_9FIRM</name>
<keyword evidence="4 8" id="KW-0812">Transmembrane</keyword>
<dbReference type="InterPro" id="IPR035921">
    <property type="entry name" value="F/V-ATP_Csub_sf"/>
</dbReference>
<reference evidence="10" key="1">
    <citation type="submission" date="2020-10" db="EMBL/GenBank/DDBJ databases">
        <authorList>
            <person name="Gilroy R."/>
        </authorList>
    </citation>
    <scope>NUCLEOTIDE SEQUENCE</scope>
    <source>
        <strain evidence="10">9366</strain>
    </source>
</reference>
<dbReference type="PANTHER" id="PTHR10263">
    <property type="entry name" value="V-TYPE PROTON ATPASE PROTEOLIPID SUBUNIT"/>
    <property type="match status" value="1"/>
</dbReference>
<feature type="domain" description="V-ATPase proteolipid subunit C-like" evidence="9">
    <location>
        <begin position="9"/>
        <end position="67"/>
    </location>
</feature>
<comment type="caution">
    <text evidence="10">The sequence shown here is derived from an EMBL/GenBank/DDBJ whole genome shotgun (WGS) entry which is preliminary data.</text>
</comment>
<dbReference type="NCBIfam" id="NF005124">
    <property type="entry name" value="PRK06558.1"/>
    <property type="match status" value="1"/>
</dbReference>
<evidence type="ECO:0000256" key="2">
    <source>
        <dbReference type="ARBA" id="ARBA00007296"/>
    </source>
</evidence>
<comment type="subcellular location">
    <subcellularLocation>
        <location evidence="1">Membrane</location>
        <topology evidence="1">Multi-pass membrane protein</topology>
    </subcellularLocation>
</comment>
<dbReference type="GO" id="GO:0015078">
    <property type="term" value="F:proton transmembrane transporter activity"/>
    <property type="evidence" value="ECO:0007669"/>
    <property type="project" value="InterPro"/>
</dbReference>
<protein>
    <submittedName>
        <fullName evidence="10">V-type ATP synthase subunit K</fullName>
    </submittedName>
</protein>
<dbReference type="InterPro" id="IPR002379">
    <property type="entry name" value="ATPase_proteolipid_c-like_dom"/>
</dbReference>
<keyword evidence="6" id="KW-0406">Ion transport</keyword>
<evidence type="ECO:0000256" key="7">
    <source>
        <dbReference type="ARBA" id="ARBA00023136"/>
    </source>
</evidence>
<gene>
    <name evidence="10" type="ORF">IAB07_05930</name>
</gene>
<keyword evidence="3" id="KW-0813">Transport</keyword>
<dbReference type="CDD" id="cd18179">
    <property type="entry name" value="ATP-synt_Vo_Ao_c_NTPK_rpt1"/>
    <property type="match status" value="1"/>
</dbReference>
<organism evidence="10 11">
    <name type="scientific">Candidatus Caccalectryoclostridium excrementigallinarum</name>
    <dbReference type="NCBI Taxonomy" id="2840710"/>
    <lineage>
        <taxon>Bacteria</taxon>
        <taxon>Bacillati</taxon>
        <taxon>Bacillota</taxon>
        <taxon>Clostridia</taxon>
        <taxon>Christensenellales</taxon>
        <taxon>Christensenellaceae</taxon>
        <taxon>Christensenellaceae incertae sedis</taxon>
        <taxon>Candidatus Caccalectryoclostridium</taxon>
    </lineage>
</organism>
<reference evidence="10" key="2">
    <citation type="journal article" date="2021" name="PeerJ">
        <title>Extensive microbial diversity within the chicken gut microbiome revealed by metagenomics and culture.</title>
        <authorList>
            <person name="Gilroy R."/>
            <person name="Ravi A."/>
            <person name="Getino M."/>
            <person name="Pursley I."/>
            <person name="Horton D.L."/>
            <person name="Alikhan N.F."/>
            <person name="Baker D."/>
            <person name="Gharbi K."/>
            <person name="Hall N."/>
            <person name="Watson M."/>
            <person name="Adriaenssens E.M."/>
            <person name="Foster-Nyarko E."/>
            <person name="Jarju S."/>
            <person name="Secka A."/>
            <person name="Antonio M."/>
            <person name="Oren A."/>
            <person name="Chaudhuri R.R."/>
            <person name="La Ragione R."/>
            <person name="Hildebrand F."/>
            <person name="Pallen M.J."/>
        </authorList>
    </citation>
    <scope>NUCLEOTIDE SEQUENCE</scope>
    <source>
        <strain evidence="10">9366</strain>
    </source>
</reference>
<dbReference type="AlphaFoldDB" id="A0A9D1MN26"/>
<feature type="domain" description="V-ATPase proteolipid subunit C-like" evidence="9">
    <location>
        <begin position="92"/>
        <end position="149"/>
    </location>
</feature>